<comment type="subcellular location">
    <subcellularLocation>
        <location evidence="1 12">Cell membrane</location>
        <topology evidence="1 12">Multi-pass membrane protein</topology>
    </subcellularLocation>
</comment>
<evidence type="ECO:0000256" key="2">
    <source>
        <dbReference type="ARBA" id="ARBA00022448"/>
    </source>
</evidence>
<feature type="transmembrane region" description="Helical" evidence="12">
    <location>
        <begin position="169"/>
        <end position="187"/>
    </location>
</feature>
<dbReference type="InterPro" id="IPR028055">
    <property type="entry name" value="YidC/Oxa/ALB_C"/>
</dbReference>
<evidence type="ECO:0000256" key="1">
    <source>
        <dbReference type="ARBA" id="ARBA00004651"/>
    </source>
</evidence>
<feature type="transmembrane region" description="Helical" evidence="12">
    <location>
        <begin position="199"/>
        <end position="224"/>
    </location>
</feature>
<keyword evidence="5 12" id="KW-0732">Signal</keyword>
<proteinExistence type="inferred from homology"/>
<keyword evidence="4 12" id="KW-0812">Transmembrane</keyword>
<keyword evidence="3 12" id="KW-1003">Cell membrane</keyword>
<gene>
    <name evidence="15" type="primary">spoIIIJ</name>
    <name evidence="12" type="synonym">yidC</name>
    <name evidence="15" type="ORF">MKY91_20180</name>
</gene>
<evidence type="ECO:0000259" key="14">
    <source>
        <dbReference type="Pfam" id="PF02096"/>
    </source>
</evidence>
<evidence type="ECO:0000256" key="4">
    <source>
        <dbReference type="ARBA" id="ARBA00022692"/>
    </source>
</evidence>
<evidence type="ECO:0000256" key="13">
    <source>
        <dbReference type="SAM" id="MobiDB-lite"/>
    </source>
</evidence>
<evidence type="ECO:0000256" key="3">
    <source>
        <dbReference type="ARBA" id="ARBA00022475"/>
    </source>
</evidence>
<keyword evidence="11 12" id="KW-0449">Lipoprotein</keyword>
<dbReference type="InterPro" id="IPR001708">
    <property type="entry name" value="YidC/ALB3/OXA1/COX18"/>
</dbReference>
<feature type="compositionally biased region" description="Basic residues" evidence="13">
    <location>
        <begin position="266"/>
        <end position="282"/>
    </location>
</feature>
<name>A0ABU9VNK0_9BACI</name>
<keyword evidence="7 12" id="KW-1133">Transmembrane helix</keyword>
<evidence type="ECO:0000313" key="16">
    <source>
        <dbReference type="Proteomes" id="UP001418796"/>
    </source>
</evidence>
<evidence type="ECO:0000313" key="15">
    <source>
        <dbReference type="EMBL" id="MEN0645485.1"/>
    </source>
</evidence>
<dbReference type="HAMAP" id="MF_01811">
    <property type="entry name" value="YidC_type2"/>
    <property type="match status" value="1"/>
</dbReference>
<keyword evidence="16" id="KW-1185">Reference proteome</keyword>
<comment type="function">
    <text evidence="12">Required for the insertion and/or proper folding and/or complex formation of integral membrane proteins into the membrane. Involved in integration of membrane proteins that insert both dependently and independently of the Sec translocase complex, as well as at least some lipoproteins.</text>
</comment>
<dbReference type="NCBIfam" id="TIGR03592">
    <property type="entry name" value="yidC_oxa1_cterm"/>
    <property type="match status" value="1"/>
</dbReference>
<dbReference type="InterPro" id="IPR047196">
    <property type="entry name" value="YidC_ALB_C"/>
</dbReference>
<dbReference type="Proteomes" id="UP001418796">
    <property type="component" value="Unassembled WGS sequence"/>
</dbReference>
<evidence type="ECO:0000256" key="8">
    <source>
        <dbReference type="ARBA" id="ARBA00023136"/>
    </source>
</evidence>
<evidence type="ECO:0000256" key="5">
    <source>
        <dbReference type="ARBA" id="ARBA00022729"/>
    </source>
</evidence>
<dbReference type="PANTHER" id="PTHR12428">
    <property type="entry name" value="OXA1"/>
    <property type="match status" value="1"/>
</dbReference>
<sequence length="282" mass="31980">MKNKFGLFIVSFGLLFLLTGCFSVNEPITSNSEGFWNSFFVYPVSWLIIRFADFFNSYGIAIIALTVLIRLVIMPLMIKQTKSMKAMQLLQPEMQRLREKHSAKDQVTQQKLQKELMGLYQEKGVNPFAGCLPLVIQMPILLALYHAIMRTTEISGNTFLWFTLDVPDPIFLLPIIAGAATFIQQKMMMVQNNPQMKILLYLMPIMITVFGFFLPSAVILYWVVGNVFMIAQTYFITGPNVEQRKAAKAGVGGKSDVKAPQSQSKPKPKPKAKNKGNRKKRR</sequence>
<evidence type="ECO:0000256" key="12">
    <source>
        <dbReference type="HAMAP-Rule" id="MF_01811"/>
    </source>
</evidence>
<dbReference type="RefSeq" id="WP_343132044.1">
    <property type="nucleotide sequence ID" value="NZ_JBCITK010000001.1"/>
</dbReference>
<evidence type="ECO:0000256" key="10">
    <source>
        <dbReference type="ARBA" id="ARBA00023186"/>
    </source>
</evidence>
<dbReference type="CDD" id="cd20070">
    <property type="entry name" value="5TM_YidC_Alb3"/>
    <property type="match status" value="1"/>
</dbReference>
<dbReference type="EMBL" id="JBCITK010000001">
    <property type="protein sequence ID" value="MEN0645485.1"/>
    <property type="molecule type" value="Genomic_DNA"/>
</dbReference>
<accession>A0ABU9VNK0</accession>
<comment type="caution">
    <text evidence="15">The sequence shown here is derived from an EMBL/GenBank/DDBJ whole genome shotgun (WGS) entry which is preliminary data.</text>
</comment>
<evidence type="ECO:0000256" key="11">
    <source>
        <dbReference type="ARBA" id="ARBA00023288"/>
    </source>
</evidence>
<feature type="transmembrane region" description="Helical" evidence="12">
    <location>
        <begin position="127"/>
        <end position="149"/>
    </location>
</feature>
<feature type="transmembrane region" description="Helical" evidence="12">
    <location>
        <begin position="47"/>
        <end position="73"/>
    </location>
</feature>
<dbReference type="PROSITE" id="PS51257">
    <property type="entry name" value="PROKAR_LIPOPROTEIN"/>
    <property type="match status" value="1"/>
</dbReference>
<protein>
    <recommendedName>
        <fullName evidence="12">Membrane protein insertase YidC</fullName>
    </recommendedName>
    <alternativeName>
        <fullName evidence="12">Foldase YidC</fullName>
    </alternativeName>
    <alternativeName>
        <fullName evidence="12">Membrane integrase YidC</fullName>
    </alternativeName>
    <alternativeName>
        <fullName evidence="12">Membrane protein YidC</fullName>
    </alternativeName>
</protein>
<dbReference type="InterPro" id="IPR023060">
    <property type="entry name" value="YidC/YidC1/YidC2_Firmicutes"/>
</dbReference>
<evidence type="ECO:0000256" key="9">
    <source>
        <dbReference type="ARBA" id="ARBA00023139"/>
    </source>
</evidence>
<keyword evidence="6 12" id="KW-0653">Protein transport</keyword>
<keyword evidence="8 12" id="KW-0472">Membrane</keyword>
<comment type="similarity">
    <text evidence="12">Belongs to the OXA1/ALB3/YidC family. Type 2 subfamily.</text>
</comment>
<evidence type="ECO:0000256" key="7">
    <source>
        <dbReference type="ARBA" id="ARBA00022989"/>
    </source>
</evidence>
<keyword evidence="10 12" id="KW-0143">Chaperone</keyword>
<evidence type="ECO:0000256" key="6">
    <source>
        <dbReference type="ARBA" id="ARBA00022927"/>
    </source>
</evidence>
<dbReference type="PANTHER" id="PTHR12428:SF65">
    <property type="entry name" value="CYTOCHROME C OXIDASE ASSEMBLY PROTEIN COX18, MITOCHONDRIAL"/>
    <property type="match status" value="1"/>
</dbReference>
<feature type="domain" description="Membrane insertase YidC/Oxa/ALB C-terminal" evidence="14">
    <location>
        <begin position="58"/>
        <end position="237"/>
    </location>
</feature>
<keyword evidence="9" id="KW-0564">Palmitate</keyword>
<dbReference type="Pfam" id="PF02096">
    <property type="entry name" value="60KD_IMP"/>
    <property type="match status" value="1"/>
</dbReference>
<organism evidence="15 16">
    <name type="scientific">Alkalicoccobacillus gibsonii</name>
    <dbReference type="NCBI Taxonomy" id="79881"/>
    <lineage>
        <taxon>Bacteria</taxon>
        <taxon>Bacillati</taxon>
        <taxon>Bacillota</taxon>
        <taxon>Bacilli</taxon>
        <taxon>Bacillales</taxon>
        <taxon>Bacillaceae</taxon>
        <taxon>Alkalicoccobacillus</taxon>
    </lineage>
</organism>
<feature type="region of interest" description="Disordered" evidence="13">
    <location>
        <begin position="247"/>
        <end position="282"/>
    </location>
</feature>
<dbReference type="PRINTS" id="PR01900">
    <property type="entry name" value="YIDCPROTEIN"/>
</dbReference>
<keyword evidence="2 12" id="KW-0813">Transport</keyword>
<dbReference type="NCBIfam" id="NF002803">
    <property type="entry name" value="PRK02944.1"/>
    <property type="match status" value="1"/>
</dbReference>
<reference evidence="15 16" key="1">
    <citation type="submission" date="2024-03" db="EMBL/GenBank/DDBJ databases">
        <title>Bacilli Hybrid Assemblies.</title>
        <authorList>
            <person name="Kovac J."/>
        </authorList>
    </citation>
    <scope>NUCLEOTIDE SEQUENCE [LARGE SCALE GENOMIC DNA]</scope>
    <source>
        <strain evidence="15 16">FSL R7-0666</strain>
    </source>
</reference>
<dbReference type="PRINTS" id="PR00701">
    <property type="entry name" value="60KDINNERMP"/>
</dbReference>